<evidence type="ECO:0000256" key="2">
    <source>
        <dbReference type="ARBA" id="ARBA00022971"/>
    </source>
</evidence>
<comment type="similarity">
    <text evidence="1">Belongs to the MobA/MobL family.</text>
</comment>
<gene>
    <name evidence="5" type="ORF">ACFPN9_01895</name>
</gene>
<evidence type="ECO:0000256" key="3">
    <source>
        <dbReference type="SAM" id="MobiDB-lite"/>
    </source>
</evidence>
<dbReference type="InterPro" id="IPR005053">
    <property type="entry name" value="MobA_MobL"/>
</dbReference>
<evidence type="ECO:0000256" key="1">
    <source>
        <dbReference type="ARBA" id="ARBA00010873"/>
    </source>
</evidence>
<comment type="caution">
    <text evidence="5">The sequence shown here is derived from an EMBL/GenBank/DDBJ whole genome shotgun (WGS) entry which is preliminary data.</text>
</comment>
<dbReference type="Gene3D" id="3.30.930.30">
    <property type="match status" value="1"/>
</dbReference>
<reference evidence="6" key="1">
    <citation type="journal article" date="2019" name="Int. J. Syst. Evol. Microbiol.">
        <title>The Global Catalogue of Microorganisms (GCM) 10K type strain sequencing project: providing services to taxonomists for standard genome sequencing and annotation.</title>
        <authorList>
            <consortium name="The Broad Institute Genomics Platform"/>
            <consortium name="The Broad Institute Genome Sequencing Center for Infectious Disease"/>
            <person name="Wu L."/>
            <person name="Ma J."/>
        </authorList>
    </citation>
    <scope>NUCLEOTIDE SEQUENCE [LARGE SCALE GENOMIC DNA]</scope>
    <source>
        <strain evidence="6">CCUG 43117</strain>
    </source>
</reference>
<organism evidence="5 6">
    <name type="scientific">Bosea massiliensis</name>
    <dbReference type="NCBI Taxonomy" id="151419"/>
    <lineage>
        <taxon>Bacteria</taxon>
        <taxon>Pseudomonadati</taxon>
        <taxon>Pseudomonadota</taxon>
        <taxon>Alphaproteobacteria</taxon>
        <taxon>Hyphomicrobiales</taxon>
        <taxon>Boseaceae</taxon>
        <taxon>Bosea</taxon>
    </lineage>
</organism>
<name>A0ABW0NU06_9HYPH</name>
<feature type="domain" description="MobA/MobL protein" evidence="4">
    <location>
        <begin position="176"/>
        <end position="388"/>
    </location>
</feature>
<dbReference type="Proteomes" id="UP001596060">
    <property type="component" value="Unassembled WGS sequence"/>
</dbReference>
<evidence type="ECO:0000313" key="6">
    <source>
        <dbReference type="Proteomes" id="UP001596060"/>
    </source>
</evidence>
<keyword evidence="6" id="KW-1185">Reference proteome</keyword>
<evidence type="ECO:0000259" key="4">
    <source>
        <dbReference type="Pfam" id="PF03389"/>
    </source>
</evidence>
<dbReference type="Pfam" id="PF03389">
    <property type="entry name" value="MobA_MobL"/>
    <property type="match status" value="1"/>
</dbReference>
<keyword evidence="2" id="KW-0184">Conjugation</keyword>
<dbReference type="RefSeq" id="WP_377815101.1">
    <property type="nucleotide sequence ID" value="NZ_JBHSLU010000004.1"/>
</dbReference>
<dbReference type="EMBL" id="JBHSLU010000004">
    <property type="protein sequence ID" value="MFC5504005.1"/>
    <property type="molecule type" value="Genomic_DNA"/>
</dbReference>
<evidence type="ECO:0000313" key="5">
    <source>
        <dbReference type="EMBL" id="MFC5504005.1"/>
    </source>
</evidence>
<protein>
    <submittedName>
        <fullName evidence="5">MobA/MobL family protein</fullName>
    </submittedName>
</protein>
<feature type="region of interest" description="Disordered" evidence="3">
    <location>
        <begin position="585"/>
        <end position="654"/>
    </location>
</feature>
<accession>A0ABW0NU06</accession>
<sequence>MAREVTLEDVDGRTRGLFAPSRHALDRVLAKALARAEERARRNVEQAIAHNPFRDAALAADRMSAAVVRAVRTEFPTIGLAPSKRRPMPDTGGMSFHFGHTSVTQRSTELKPGQTHWCRNGFGHAKLGRDIYYTSQPGAHQLYIERPSAVEQTSTIVEPAREQAYIEDAEKVGGNRDADVAEAEFSFGTTGKTQAERLEFWRLAHKYPERANGIIQHRFILQLPKEASVSERLAIIKAFVAPFDAPFGVDDDRRIPYWAALHAPTADNDPRNFHAHVIVFNRPTKMIPWPEGGDDGSTDRKLVSTWDFAAVRRIRTKHRNHRDQFPMRQDVPDLLRGRFVQRERERFAGLVNAEMEKAGKAIRYDHRSYAEAGILDVEPERKAGYARKIVRRDRDLSLHDVADEIAGAAVRSSRTQQAKALSALDRLVSSARNAPDEFVRIMRSVPTFSRNGARVDWSRATSSASRQLAIEAAEHWKAALLLRAAQAGEAATLDALIASTRQNSSARHHIRLQRESKSRITDTRHRSVHALDELPTAEVAADVHDVAKEEKAAQAKAAQSALDSANRAAQAALDAWAHEVELREVETAKATPPIAPSPSSQPDRSRAKEIWQEAVAKRRRQEGEGPNDEERRQQERRKAILSNPGRRGGKGYGD</sequence>
<proteinExistence type="inferred from homology"/>
<feature type="compositionally biased region" description="Basic and acidic residues" evidence="3">
    <location>
        <begin position="628"/>
        <end position="638"/>
    </location>
</feature>